<reference evidence="3" key="1">
    <citation type="journal article" date="2019" name="Int. J. Syst. Evol. Microbiol.">
        <title>The Global Catalogue of Microorganisms (GCM) 10K type strain sequencing project: providing services to taxonomists for standard genome sequencing and annotation.</title>
        <authorList>
            <consortium name="The Broad Institute Genomics Platform"/>
            <consortium name="The Broad Institute Genome Sequencing Center for Infectious Disease"/>
            <person name="Wu L."/>
            <person name="Ma J."/>
        </authorList>
    </citation>
    <scope>NUCLEOTIDE SEQUENCE [LARGE SCALE GENOMIC DNA]</scope>
    <source>
        <strain evidence="3">CGMCC 4.7317</strain>
    </source>
</reference>
<organism evidence="2 3">
    <name type="scientific">Longivirga aurantiaca</name>
    <dbReference type="NCBI Taxonomy" id="1837743"/>
    <lineage>
        <taxon>Bacteria</taxon>
        <taxon>Bacillati</taxon>
        <taxon>Actinomycetota</taxon>
        <taxon>Actinomycetes</taxon>
        <taxon>Sporichthyales</taxon>
        <taxon>Sporichthyaceae</taxon>
        <taxon>Longivirga</taxon>
    </lineage>
</organism>
<protein>
    <submittedName>
        <fullName evidence="2">Uncharacterized protein</fullName>
    </submittedName>
</protein>
<name>A0ABW1SWL1_9ACTN</name>
<proteinExistence type="predicted"/>
<evidence type="ECO:0000313" key="2">
    <source>
        <dbReference type="EMBL" id="MFC6236656.1"/>
    </source>
</evidence>
<dbReference type="RefSeq" id="WP_386763696.1">
    <property type="nucleotide sequence ID" value="NZ_JBHSTI010000002.1"/>
</dbReference>
<feature type="region of interest" description="Disordered" evidence="1">
    <location>
        <begin position="33"/>
        <end position="79"/>
    </location>
</feature>
<accession>A0ABW1SWL1</accession>
<gene>
    <name evidence="2" type="ORF">ACFQGU_02105</name>
</gene>
<evidence type="ECO:0000256" key="1">
    <source>
        <dbReference type="SAM" id="MobiDB-lite"/>
    </source>
</evidence>
<sequence length="96" mass="9693">MVLLVVLGLTMIGLLGVLMVAMTRHLLAHPDDAVHTHGAGSWSDGMPAAGAGTSVPDSPALLLTGATPARTGGDVPLDDMPAEVVAEAARRARESS</sequence>
<keyword evidence="3" id="KW-1185">Reference proteome</keyword>
<comment type="caution">
    <text evidence="2">The sequence shown here is derived from an EMBL/GenBank/DDBJ whole genome shotgun (WGS) entry which is preliminary data.</text>
</comment>
<dbReference type="Proteomes" id="UP001596138">
    <property type="component" value="Unassembled WGS sequence"/>
</dbReference>
<evidence type="ECO:0000313" key="3">
    <source>
        <dbReference type="Proteomes" id="UP001596138"/>
    </source>
</evidence>
<dbReference type="EMBL" id="JBHSTI010000002">
    <property type="protein sequence ID" value="MFC6236656.1"/>
    <property type="molecule type" value="Genomic_DNA"/>
</dbReference>